<name>A0ABR2MLJ6_9ASPA</name>
<dbReference type="Proteomes" id="UP001412067">
    <property type="component" value="Unassembled WGS sequence"/>
</dbReference>
<protein>
    <submittedName>
        <fullName evidence="2">Uncharacterized protein</fullName>
    </submittedName>
</protein>
<sequence length="193" mass="20655">MSAHLLLSRGDSPETKGTEHLYPAGDERADSAPTRPVRTVGTRHGRGPHAPLDANHPATLLAEDLVEPREPPEPPFSLSSRGGEDGGGIMSIPPGFIAQGFPPHSFAEESHLSAVAAKQKNIAFPSNIVHSLDGIPAVTGNCSTPTEMADLHSVAGEADLRFPAKMSEKRTCALLCRREILTGEAFRRWLLRS</sequence>
<keyword evidence="3" id="KW-1185">Reference proteome</keyword>
<reference evidence="2 3" key="1">
    <citation type="journal article" date="2022" name="Nat. Plants">
        <title>Genomes of leafy and leafless Platanthera orchids illuminate the evolution of mycoheterotrophy.</title>
        <authorList>
            <person name="Li M.H."/>
            <person name="Liu K.W."/>
            <person name="Li Z."/>
            <person name="Lu H.C."/>
            <person name="Ye Q.L."/>
            <person name="Zhang D."/>
            <person name="Wang J.Y."/>
            <person name="Li Y.F."/>
            <person name="Zhong Z.M."/>
            <person name="Liu X."/>
            <person name="Yu X."/>
            <person name="Liu D.K."/>
            <person name="Tu X.D."/>
            <person name="Liu B."/>
            <person name="Hao Y."/>
            <person name="Liao X.Y."/>
            <person name="Jiang Y.T."/>
            <person name="Sun W.H."/>
            <person name="Chen J."/>
            <person name="Chen Y.Q."/>
            <person name="Ai Y."/>
            <person name="Zhai J.W."/>
            <person name="Wu S.S."/>
            <person name="Zhou Z."/>
            <person name="Hsiao Y.Y."/>
            <person name="Wu W.L."/>
            <person name="Chen Y.Y."/>
            <person name="Lin Y.F."/>
            <person name="Hsu J.L."/>
            <person name="Li C.Y."/>
            <person name="Wang Z.W."/>
            <person name="Zhao X."/>
            <person name="Zhong W.Y."/>
            <person name="Ma X.K."/>
            <person name="Ma L."/>
            <person name="Huang J."/>
            <person name="Chen G.Z."/>
            <person name="Huang M.Z."/>
            <person name="Huang L."/>
            <person name="Peng D.H."/>
            <person name="Luo Y.B."/>
            <person name="Zou S.Q."/>
            <person name="Chen S.P."/>
            <person name="Lan S."/>
            <person name="Tsai W.C."/>
            <person name="Van de Peer Y."/>
            <person name="Liu Z.J."/>
        </authorList>
    </citation>
    <scope>NUCLEOTIDE SEQUENCE [LARGE SCALE GENOMIC DNA]</scope>
    <source>
        <strain evidence="2">Lor288</strain>
    </source>
</reference>
<comment type="caution">
    <text evidence="2">The sequence shown here is derived from an EMBL/GenBank/DDBJ whole genome shotgun (WGS) entry which is preliminary data.</text>
</comment>
<gene>
    <name evidence="2" type="ORF">KSP40_PGU007320</name>
</gene>
<dbReference type="EMBL" id="JBBWWR010000007">
    <property type="protein sequence ID" value="KAK8963833.1"/>
    <property type="molecule type" value="Genomic_DNA"/>
</dbReference>
<evidence type="ECO:0000256" key="1">
    <source>
        <dbReference type="SAM" id="MobiDB-lite"/>
    </source>
</evidence>
<proteinExistence type="predicted"/>
<evidence type="ECO:0000313" key="3">
    <source>
        <dbReference type="Proteomes" id="UP001412067"/>
    </source>
</evidence>
<evidence type="ECO:0000313" key="2">
    <source>
        <dbReference type="EMBL" id="KAK8963833.1"/>
    </source>
</evidence>
<feature type="compositionally biased region" description="Basic and acidic residues" evidence="1">
    <location>
        <begin position="11"/>
        <end position="30"/>
    </location>
</feature>
<accession>A0ABR2MLJ6</accession>
<feature type="region of interest" description="Disordered" evidence="1">
    <location>
        <begin position="1"/>
        <end position="56"/>
    </location>
</feature>
<organism evidence="2 3">
    <name type="scientific">Platanthera guangdongensis</name>
    <dbReference type="NCBI Taxonomy" id="2320717"/>
    <lineage>
        <taxon>Eukaryota</taxon>
        <taxon>Viridiplantae</taxon>
        <taxon>Streptophyta</taxon>
        <taxon>Embryophyta</taxon>
        <taxon>Tracheophyta</taxon>
        <taxon>Spermatophyta</taxon>
        <taxon>Magnoliopsida</taxon>
        <taxon>Liliopsida</taxon>
        <taxon>Asparagales</taxon>
        <taxon>Orchidaceae</taxon>
        <taxon>Orchidoideae</taxon>
        <taxon>Orchideae</taxon>
        <taxon>Orchidinae</taxon>
        <taxon>Platanthera</taxon>
    </lineage>
</organism>